<accession>A0A1F8GUT9</accession>
<dbReference type="Proteomes" id="UP000179047">
    <property type="component" value="Unassembled WGS sequence"/>
</dbReference>
<dbReference type="InterPro" id="IPR027417">
    <property type="entry name" value="P-loop_NTPase"/>
</dbReference>
<reference evidence="2 3" key="1">
    <citation type="journal article" date="2016" name="Nat. Commun.">
        <title>Thousands of microbial genomes shed light on interconnected biogeochemical processes in an aquifer system.</title>
        <authorList>
            <person name="Anantharaman K."/>
            <person name="Brown C.T."/>
            <person name="Hug L.A."/>
            <person name="Sharon I."/>
            <person name="Castelle C.J."/>
            <person name="Probst A.J."/>
            <person name="Thomas B.C."/>
            <person name="Singh A."/>
            <person name="Wilkins M.J."/>
            <person name="Karaoz U."/>
            <person name="Brodie E.L."/>
            <person name="Williams K.H."/>
            <person name="Hubbard S.S."/>
            <person name="Banfield J.F."/>
        </authorList>
    </citation>
    <scope>NUCLEOTIDE SEQUENCE [LARGE SCALE GENOMIC DNA]</scope>
</reference>
<dbReference type="GO" id="GO:0016301">
    <property type="term" value="F:kinase activity"/>
    <property type="evidence" value="ECO:0007669"/>
    <property type="project" value="InterPro"/>
</dbReference>
<name>A0A1F8GUT9_9BACT</name>
<gene>
    <name evidence="2" type="ORF">A3A33_02920</name>
</gene>
<feature type="domain" description="Phosphoribulokinase/uridine kinase" evidence="1">
    <location>
        <begin position="25"/>
        <end position="175"/>
    </location>
</feature>
<dbReference type="STRING" id="1802701.A3A33_02920"/>
<evidence type="ECO:0000313" key="3">
    <source>
        <dbReference type="Proteomes" id="UP000179047"/>
    </source>
</evidence>
<evidence type="ECO:0000259" key="1">
    <source>
        <dbReference type="Pfam" id="PF00485"/>
    </source>
</evidence>
<dbReference type="PANTHER" id="PTHR10285">
    <property type="entry name" value="URIDINE KINASE"/>
    <property type="match status" value="1"/>
</dbReference>
<protein>
    <recommendedName>
        <fullName evidence="1">Phosphoribulokinase/uridine kinase domain-containing protein</fullName>
    </recommendedName>
</protein>
<proteinExistence type="predicted"/>
<dbReference type="Pfam" id="PF00485">
    <property type="entry name" value="PRK"/>
    <property type="match status" value="1"/>
</dbReference>
<sequence>MTAEELSKRANEIIVTWAQGKDKLVVAIDGYTGIGKTTLLHNLARLNSDIVPVNRDDFLFSRKVTQEKLVKADNQSKVFELEVCDDKKLEDFITAFRNGAGLYGVNTYNAVSGEIDIAKSYDCSKKIMVVEGVFMFHPKSLLNKLWDKRIYLQGDIDKIDERRIKREKEKWGKDYFPEDHPDSYFRHVTIALKRYAELYKPEEVADAVLRTD</sequence>
<organism evidence="2 3">
    <name type="scientific">Candidatus Yanofskybacteria bacterium RIFCSPLOWO2_01_FULL_49_25</name>
    <dbReference type="NCBI Taxonomy" id="1802701"/>
    <lineage>
        <taxon>Bacteria</taxon>
        <taxon>Candidatus Yanofskyibacteriota</taxon>
    </lineage>
</organism>
<dbReference type="EMBL" id="MGKP01000009">
    <property type="protein sequence ID" value="OGN29187.1"/>
    <property type="molecule type" value="Genomic_DNA"/>
</dbReference>
<dbReference type="SUPFAM" id="SSF52540">
    <property type="entry name" value="P-loop containing nucleoside triphosphate hydrolases"/>
    <property type="match status" value="1"/>
</dbReference>
<dbReference type="GO" id="GO:0005524">
    <property type="term" value="F:ATP binding"/>
    <property type="evidence" value="ECO:0007669"/>
    <property type="project" value="InterPro"/>
</dbReference>
<dbReference type="InterPro" id="IPR006083">
    <property type="entry name" value="PRK/URK"/>
</dbReference>
<evidence type="ECO:0000313" key="2">
    <source>
        <dbReference type="EMBL" id="OGN29187.1"/>
    </source>
</evidence>
<comment type="caution">
    <text evidence="2">The sequence shown here is derived from an EMBL/GenBank/DDBJ whole genome shotgun (WGS) entry which is preliminary data.</text>
</comment>
<dbReference type="Gene3D" id="3.40.50.300">
    <property type="entry name" value="P-loop containing nucleotide triphosphate hydrolases"/>
    <property type="match status" value="1"/>
</dbReference>
<dbReference type="AlphaFoldDB" id="A0A1F8GUT9"/>